<dbReference type="EMBL" id="BAAAZR010000020">
    <property type="protein sequence ID" value="GAA3825952.1"/>
    <property type="molecule type" value="Genomic_DNA"/>
</dbReference>
<proteinExistence type="predicted"/>
<dbReference type="GO" id="GO:0032259">
    <property type="term" value="P:methylation"/>
    <property type="evidence" value="ECO:0007669"/>
    <property type="project" value="UniProtKB-KW"/>
</dbReference>
<evidence type="ECO:0000313" key="1">
    <source>
        <dbReference type="EMBL" id="GAA3825952.1"/>
    </source>
</evidence>
<keyword evidence="2" id="KW-1185">Reference proteome</keyword>
<protein>
    <submittedName>
        <fullName evidence="1">DNA phosphorothioation-associated putative methyltransferase</fullName>
    </submittedName>
</protein>
<comment type="caution">
    <text evidence="1">The sequence shown here is derived from an EMBL/GenBank/DDBJ whole genome shotgun (WGS) entry which is preliminary data.</text>
</comment>
<organism evidence="1 2">
    <name type="scientific">Sphaerisporangium flaviroseum</name>
    <dbReference type="NCBI Taxonomy" id="509199"/>
    <lineage>
        <taxon>Bacteria</taxon>
        <taxon>Bacillati</taxon>
        <taxon>Actinomycetota</taxon>
        <taxon>Actinomycetes</taxon>
        <taxon>Streptosporangiales</taxon>
        <taxon>Streptosporangiaceae</taxon>
        <taxon>Sphaerisporangium</taxon>
    </lineage>
</organism>
<dbReference type="InterPro" id="IPR024019">
    <property type="entry name" value="CHP04096"/>
</dbReference>
<dbReference type="GO" id="GO:0008168">
    <property type="term" value="F:methyltransferase activity"/>
    <property type="evidence" value="ECO:0007669"/>
    <property type="project" value="UniProtKB-KW"/>
</dbReference>
<gene>
    <name evidence="1" type="ORF">GCM10022226_53380</name>
</gene>
<dbReference type="NCBIfam" id="TIGR04096">
    <property type="entry name" value="dnd_rel_methyl"/>
    <property type="match status" value="1"/>
</dbReference>
<accession>A0ABP7ISF6</accession>
<dbReference type="Proteomes" id="UP001500888">
    <property type="component" value="Unassembled WGS sequence"/>
</dbReference>
<reference evidence="2" key="1">
    <citation type="journal article" date="2019" name="Int. J. Syst. Evol. Microbiol.">
        <title>The Global Catalogue of Microorganisms (GCM) 10K type strain sequencing project: providing services to taxonomists for standard genome sequencing and annotation.</title>
        <authorList>
            <consortium name="The Broad Institute Genomics Platform"/>
            <consortium name="The Broad Institute Genome Sequencing Center for Infectious Disease"/>
            <person name="Wu L."/>
            <person name="Ma J."/>
        </authorList>
    </citation>
    <scope>NUCLEOTIDE SEQUENCE [LARGE SCALE GENOMIC DNA]</scope>
    <source>
        <strain evidence="2">JCM 16908</strain>
    </source>
</reference>
<name>A0ABP7ISF6_9ACTN</name>
<dbReference type="Gene3D" id="3.40.50.150">
    <property type="entry name" value="Vaccinia Virus protein VP39"/>
    <property type="match status" value="1"/>
</dbReference>
<dbReference type="InterPro" id="IPR029063">
    <property type="entry name" value="SAM-dependent_MTases_sf"/>
</dbReference>
<dbReference type="Pfam" id="PF13489">
    <property type="entry name" value="Methyltransf_23"/>
    <property type="match status" value="1"/>
</dbReference>
<evidence type="ECO:0000313" key="2">
    <source>
        <dbReference type="Proteomes" id="UP001500888"/>
    </source>
</evidence>
<dbReference type="SUPFAM" id="SSF53335">
    <property type="entry name" value="S-adenosyl-L-methionine-dependent methyltransferases"/>
    <property type="match status" value="1"/>
</dbReference>
<sequence length="512" mass="57166">MARPRRTETGSGSQVALAMLQGSTDGVGQTVPVEAPTIWKSERQRTAIGRVRLSAPARQAVTDLQLGSGTSVLDYGCGRGADVRALRQLGLDASGWDPAHHPGGQLKPADIVLLTYVVNVIEDPAERRQTLRRAWDIAQTALVVSARLRWERNQIKGREYGDGILTSRNTFQHLFAAGELRDYVEEVTGVHCLPSAPGIVYAFRDDEARLRYLARRVTPDVTWLTSKDTASATTAIVDHVQQRGRLPSLEEMPQQLTALLGHLRPAELNRLAQQAADPQKIEEAAKRSSLDTLLFLALELFHGRGPASSLPLSVQLDIRAFFSSYTEACKRADRLLLKLRDDAYIRRAMVGSAAGKFTPTALYVHRRAVHRMPIVLRLYEHCASIAAGRPSEWTVAKLRHQGRGVSWLDYPEFDTDPHPRLVSSYTVDLQTLKSSFLSYTGSTNRPLLHRKHEFLAPDDPDVPKYRRLTEAEVRAGLYEQPHLIGTEDGWERELHRCGRSLKGHRLVRRADG</sequence>
<keyword evidence="1" id="KW-0489">Methyltransferase</keyword>
<keyword evidence="1" id="KW-0808">Transferase</keyword>